<comment type="caution">
    <text evidence="2">The sequence shown here is derived from an EMBL/GenBank/DDBJ whole genome shotgun (WGS) entry which is preliminary data.</text>
</comment>
<accession>A0AAD6SZL3</accession>
<dbReference type="AlphaFoldDB" id="A0AAD6SZL3"/>
<keyword evidence="1" id="KW-1133">Transmembrane helix</keyword>
<evidence type="ECO:0000313" key="2">
    <source>
        <dbReference type="EMBL" id="KAJ7036979.1"/>
    </source>
</evidence>
<dbReference type="Proteomes" id="UP001218188">
    <property type="component" value="Unassembled WGS sequence"/>
</dbReference>
<evidence type="ECO:0000313" key="3">
    <source>
        <dbReference type="Proteomes" id="UP001218188"/>
    </source>
</evidence>
<keyword evidence="3" id="KW-1185">Reference proteome</keyword>
<reference evidence="2" key="1">
    <citation type="submission" date="2023-03" db="EMBL/GenBank/DDBJ databases">
        <title>Massive genome expansion in bonnet fungi (Mycena s.s.) driven by repeated elements and novel gene families across ecological guilds.</title>
        <authorList>
            <consortium name="Lawrence Berkeley National Laboratory"/>
            <person name="Harder C.B."/>
            <person name="Miyauchi S."/>
            <person name="Viragh M."/>
            <person name="Kuo A."/>
            <person name="Thoen E."/>
            <person name="Andreopoulos B."/>
            <person name="Lu D."/>
            <person name="Skrede I."/>
            <person name="Drula E."/>
            <person name="Henrissat B."/>
            <person name="Morin E."/>
            <person name="Kohler A."/>
            <person name="Barry K."/>
            <person name="LaButti K."/>
            <person name="Morin E."/>
            <person name="Salamov A."/>
            <person name="Lipzen A."/>
            <person name="Mereny Z."/>
            <person name="Hegedus B."/>
            <person name="Baldrian P."/>
            <person name="Stursova M."/>
            <person name="Weitz H."/>
            <person name="Taylor A."/>
            <person name="Grigoriev I.V."/>
            <person name="Nagy L.G."/>
            <person name="Martin F."/>
            <person name="Kauserud H."/>
        </authorList>
    </citation>
    <scope>NUCLEOTIDE SEQUENCE</scope>
    <source>
        <strain evidence="2">CBHHK200</strain>
    </source>
</reference>
<evidence type="ECO:0000256" key="1">
    <source>
        <dbReference type="SAM" id="Phobius"/>
    </source>
</evidence>
<keyword evidence="1" id="KW-0472">Membrane</keyword>
<organism evidence="2 3">
    <name type="scientific">Mycena alexandri</name>
    <dbReference type="NCBI Taxonomy" id="1745969"/>
    <lineage>
        <taxon>Eukaryota</taxon>
        <taxon>Fungi</taxon>
        <taxon>Dikarya</taxon>
        <taxon>Basidiomycota</taxon>
        <taxon>Agaricomycotina</taxon>
        <taxon>Agaricomycetes</taxon>
        <taxon>Agaricomycetidae</taxon>
        <taxon>Agaricales</taxon>
        <taxon>Marasmiineae</taxon>
        <taxon>Mycenaceae</taxon>
        <taxon>Mycena</taxon>
    </lineage>
</organism>
<feature type="transmembrane region" description="Helical" evidence="1">
    <location>
        <begin position="231"/>
        <end position="256"/>
    </location>
</feature>
<name>A0AAD6SZL3_9AGAR</name>
<gene>
    <name evidence="2" type="ORF">C8F04DRAFT_1094016</name>
</gene>
<keyword evidence="1" id="KW-0812">Transmembrane</keyword>
<proteinExistence type="predicted"/>
<protein>
    <submittedName>
        <fullName evidence="2">Uncharacterized protein</fullName>
    </submittedName>
</protein>
<sequence>MESGWTRFTSRAVGGIGDDFSSIIYSIACGQSGGEANAACSWLSQANYIFTRLGIYSKHDQYVLVTSINYHLRSSGFQTNIPAGYLFLCPTRNLQVSDDSPRFRPITFDDFYWSLDSSGVERLSLNQAQELDFPFIDFDMEIWGNSWDETIYAQLQKLHESKGFDPDSQDVAKELKFPLYQIFQGLEIPVVPEAFHEFAGSDSSIQEEIDADSDEPVAPTRDGPEILTPSWTWNILICFQLGLIVTLVIFSFIDYLHTHM</sequence>
<dbReference type="EMBL" id="JARJCM010000040">
    <property type="protein sequence ID" value="KAJ7036979.1"/>
    <property type="molecule type" value="Genomic_DNA"/>
</dbReference>